<comment type="caution">
    <text evidence="4">The sequence shown here is derived from an EMBL/GenBank/DDBJ whole genome shotgun (WGS) entry which is preliminary data.</text>
</comment>
<dbReference type="InterPro" id="IPR051045">
    <property type="entry name" value="TonB-dependent_transducer"/>
</dbReference>
<organism evidence="4 5">
    <name type="scientific">Dinghuibacter silviterrae</name>
    <dbReference type="NCBI Taxonomy" id="1539049"/>
    <lineage>
        <taxon>Bacteria</taxon>
        <taxon>Pseudomonadati</taxon>
        <taxon>Bacteroidota</taxon>
        <taxon>Chitinophagia</taxon>
        <taxon>Chitinophagales</taxon>
        <taxon>Chitinophagaceae</taxon>
        <taxon>Dinghuibacter</taxon>
    </lineage>
</organism>
<feature type="compositionally biased region" description="Pro residues" evidence="1">
    <location>
        <begin position="82"/>
        <end position="97"/>
    </location>
</feature>
<dbReference type="GO" id="GO:0031992">
    <property type="term" value="F:energy transducer activity"/>
    <property type="evidence" value="ECO:0007669"/>
    <property type="project" value="TreeGrafter"/>
</dbReference>
<keyword evidence="2" id="KW-0472">Membrane</keyword>
<dbReference type="GO" id="GO:0055085">
    <property type="term" value="P:transmembrane transport"/>
    <property type="evidence" value="ECO:0007669"/>
    <property type="project" value="InterPro"/>
</dbReference>
<keyword evidence="5" id="KW-1185">Reference proteome</keyword>
<dbReference type="OrthoDB" id="1039448at2"/>
<evidence type="ECO:0000256" key="1">
    <source>
        <dbReference type="SAM" id="MobiDB-lite"/>
    </source>
</evidence>
<evidence type="ECO:0000313" key="4">
    <source>
        <dbReference type="EMBL" id="TDW99276.1"/>
    </source>
</evidence>
<dbReference type="Gene3D" id="3.30.1150.10">
    <property type="match status" value="1"/>
</dbReference>
<feature type="transmembrane region" description="Helical" evidence="2">
    <location>
        <begin position="36"/>
        <end position="60"/>
    </location>
</feature>
<dbReference type="RefSeq" id="WP_133989834.1">
    <property type="nucleotide sequence ID" value="NZ_SODV01000001.1"/>
</dbReference>
<dbReference type="SUPFAM" id="SSF74653">
    <property type="entry name" value="TolA/TonB C-terminal domain"/>
    <property type="match status" value="1"/>
</dbReference>
<protein>
    <submittedName>
        <fullName evidence="4">Protein TonB</fullName>
    </submittedName>
</protein>
<sequence>MEANKILSADILDIIFEKMNKDYGAYKLRKEYKKRLTLALIITAIVAFLCIGGMVFSSWYSKYLGKKQVTIADVTLANVDNKPPPPPPVPPPPPPKVEPPKIEIKSFTPPKIVDQPDQKKEVKQQDELDNTTIGHIDQAGIKAPDVVNPPKVDQGSKVVAAPADDDNKVFTKVEIEAGFPGGDGAWNNYVRTAITLHMDELTDEGKSGTCEVQFIVDKDGAVSDVQALTMQGTKLAEIAVNAIRRGPHWTPAQQNGRKVKAFRRQKITFQMPDE</sequence>
<evidence type="ECO:0000256" key="2">
    <source>
        <dbReference type="SAM" id="Phobius"/>
    </source>
</evidence>
<keyword evidence="2" id="KW-1133">Transmembrane helix</keyword>
<evidence type="ECO:0000259" key="3">
    <source>
        <dbReference type="Pfam" id="PF03544"/>
    </source>
</evidence>
<dbReference type="PANTHER" id="PTHR33446">
    <property type="entry name" value="PROTEIN TONB-RELATED"/>
    <property type="match status" value="1"/>
</dbReference>
<dbReference type="EMBL" id="SODV01000001">
    <property type="protein sequence ID" value="TDW99276.1"/>
    <property type="molecule type" value="Genomic_DNA"/>
</dbReference>
<accession>A0A4R8DPQ3</accession>
<dbReference type="AlphaFoldDB" id="A0A4R8DPQ3"/>
<feature type="region of interest" description="Disordered" evidence="1">
    <location>
        <begin position="77"/>
        <end position="126"/>
    </location>
</feature>
<proteinExistence type="predicted"/>
<feature type="compositionally biased region" description="Basic and acidic residues" evidence="1">
    <location>
        <begin position="114"/>
        <end position="126"/>
    </location>
</feature>
<evidence type="ECO:0000313" key="5">
    <source>
        <dbReference type="Proteomes" id="UP000294498"/>
    </source>
</evidence>
<gene>
    <name evidence="4" type="ORF">EDB95_0285</name>
</gene>
<reference evidence="4 5" key="1">
    <citation type="submission" date="2019-03" db="EMBL/GenBank/DDBJ databases">
        <title>Genomic Encyclopedia of Type Strains, Phase IV (KMG-IV): sequencing the most valuable type-strain genomes for metagenomic binning, comparative biology and taxonomic classification.</title>
        <authorList>
            <person name="Goeker M."/>
        </authorList>
    </citation>
    <scope>NUCLEOTIDE SEQUENCE [LARGE SCALE GENOMIC DNA]</scope>
    <source>
        <strain evidence="4 5">DSM 100059</strain>
    </source>
</reference>
<dbReference type="Proteomes" id="UP000294498">
    <property type="component" value="Unassembled WGS sequence"/>
</dbReference>
<dbReference type="Pfam" id="PF03544">
    <property type="entry name" value="TonB_C"/>
    <property type="match status" value="1"/>
</dbReference>
<name>A0A4R8DPQ3_9BACT</name>
<feature type="domain" description="TonB C-terminal" evidence="3">
    <location>
        <begin position="203"/>
        <end position="270"/>
    </location>
</feature>
<dbReference type="PANTHER" id="PTHR33446:SF2">
    <property type="entry name" value="PROTEIN TONB"/>
    <property type="match status" value="1"/>
</dbReference>
<keyword evidence="2" id="KW-0812">Transmembrane</keyword>
<dbReference type="GO" id="GO:0098797">
    <property type="term" value="C:plasma membrane protein complex"/>
    <property type="evidence" value="ECO:0007669"/>
    <property type="project" value="TreeGrafter"/>
</dbReference>
<dbReference type="InterPro" id="IPR037682">
    <property type="entry name" value="TonB_C"/>
</dbReference>